<dbReference type="PANTHER" id="PTHR42110:SF1">
    <property type="entry name" value="L-ASPARAGINASE, PUTATIVE (AFU_ORTHOLOGUE AFUA_3G11890)-RELATED"/>
    <property type="match status" value="1"/>
</dbReference>
<dbReference type="EMBL" id="BOQL01000025">
    <property type="protein sequence ID" value="GIM68314.1"/>
    <property type="molecule type" value="Genomic_DNA"/>
</dbReference>
<protein>
    <submittedName>
        <fullName evidence="1">Asparaginase</fullName>
    </submittedName>
</protein>
<organism evidence="1 2">
    <name type="scientific">Actinoplanes auranticolor</name>
    <dbReference type="NCBI Taxonomy" id="47988"/>
    <lineage>
        <taxon>Bacteria</taxon>
        <taxon>Bacillati</taxon>
        <taxon>Actinomycetota</taxon>
        <taxon>Actinomycetes</taxon>
        <taxon>Micromonosporales</taxon>
        <taxon>Micromonosporaceae</taxon>
        <taxon>Actinoplanes</taxon>
    </lineage>
</organism>
<dbReference type="InterPro" id="IPR010349">
    <property type="entry name" value="Asparaginase_II"/>
</dbReference>
<gene>
    <name evidence="1" type="ORF">Aau02nite_31050</name>
</gene>
<reference evidence="1" key="1">
    <citation type="submission" date="2021-03" db="EMBL/GenBank/DDBJ databases">
        <title>Whole genome shotgun sequence of Actinoplanes auranticolor NBRC 12245.</title>
        <authorList>
            <person name="Komaki H."/>
            <person name="Tamura T."/>
        </authorList>
    </citation>
    <scope>NUCLEOTIDE SEQUENCE</scope>
    <source>
        <strain evidence="1">NBRC 12245</strain>
    </source>
</reference>
<dbReference type="Pfam" id="PF06089">
    <property type="entry name" value="Asparaginase_II"/>
    <property type="match status" value="1"/>
</dbReference>
<proteinExistence type="predicted"/>
<evidence type="ECO:0000313" key="1">
    <source>
        <dbReference type="EMBL" id="GIM68314.1"/>
    </source>
</evidence>
<accession>A0A919S9G5</accession>
<keyword evidence="2" id="KW-1185">Reference proteome</keyword>
<sequence length="311" mass="31814">MILAEVVRSGFVESVHHGSVVVLDADGRTVAAAGDVTGPFFPRSSNKPLQTVGMLRAGLRPAEPADLALISGSHFGEPFHVARVRRILATAGLDETALRCPPSLPLSEDERDIVLRGGGGATPVLMNCSGKHAGMLATCVVNGWSLEDYRDVKHPLQVALAAAVSDLAGEPIAATGVDGCGAPVFAVSLTALARGFQRLVDAPPASFERLVADTMRAGPELVAGTGQDDTRLMHGVPGLLAKGGAEGVVAVAVAGVGAVAIKVADGAMRARMPVLVSALRRLGVSAPVLDQLETVPVLGGGVRVGEVRSAW</sequence>
<comment type="caution">
    <text evidence="1">The sequence shown here is derived from an EMBL/GenBank/DDBJ whole genome shotgun (WGS) entry which is preliminary data.</text>
</comment>
<dbReference type="AlphaFoldDB" id="A0A919S9G5"/>
<name>A0A919S9G5_9ACTN</name>
<evidence type="ECO:0000313" key="2">
    <source>
        <dbReference type="Proteomes" id="UP000681340"/>
    </source>
</evidence>
<dbReference type="PANTHER" id="PTHR42110">
    <property type="entry name" value="L-ASPARAGINASE, PUTATIVE (AFU_ORTHOLOGUE AFUA_3G11890)-RELATED"/>
    <property type="match status" value="1"/>
</dbReference>
<dbReference type="Proteomes" id="UP000681340">
    <property type="component" value="Unassembled WGS sequence"/>
</dbReference>
<dbReference type="RefSeq" id="WP_212989104.1">
    <property type="nucleotide sequence ID" value="NZ_BAABEA010000017.1"/>
</dbReference>